<organism evidence="7 8">
    <name type="scientific">Thauera propionica</name>
    <dbReference type="NCBI Taxonomy" id="2019431"/>
    <lineage>
        <taxon>Bacteria</taxon>
        <taxon>Pseudomonadati</taxon>
        <taxon>Pseudomonadota</taxon>
        <taxon>Betaproteobacteria</taxon>
        <taxon>Rhodocyclales</taxon>
        <taxon>Zoogloeaceae</taxon>
        <taxon>Thauera</taxon>
    </lineage>
</organism>
<proteinExistence type="predicted"/>
<keyword evidence="3" id="KW-0564">Palmitate</keyword>
<accession>A0A235F3G2</accession>
<evidence type="ECO:0000256" key="1">
    <source>
        <dbReference type="ARBA" id="ARBA00022729"/>
    </source>
</evidence>
<dbReference type="InterPro" id="IPR038670">
    <property type="entry name" value="HslJ-like_sf"/>
</dbReference>
<feature type="domain" description="DUF306" evidence="5">
    <location>
        <begin position="219"/>
        <end position="323"/>
    </location>
</feature>
<dbReference type="OrthoDB" id="423130at2"/>
<evidence type="ECO:0000313" key="7">
    <source>
        <dbReference type="EMBL" id="OYD55788.1"/>
    </source>
</evidence>
<keyword evidence="4" id="KW-0449">Lipoprotein</keyword>
<evidence type="ECO:0000256" key="4">
    <source>
        <dbReference type="ARBA" id="ARBA00023288"/>
    </source>
</evidence>
<keyword evidence="1" id="KW-0732">Signal</keyword>
<dbReference type="EMBL" id="NOIH01000002">
    <property type="protein sequence ID" value="OYD55788.1"/>
    <property type="molecule type" value="Genomic_DNA"/>
</dbReference>
<dbReference type="AlphaFoldDB" id="A0A235F3G2"/>
<evidence type="ECO:0000256" key="2">
    <source>
        <dbReference type="ARBA" id="ARBA00023136"/>
    </source>
</evidence>
<dbReference type="Gene3D" id="2.40.128.200">
    <property type="match status" value="1"/>
</dbReference>
<comment type="caution">
    <text evidence="7">The sequence shown here is derived from an EMBL/GenBank/DDBJ whole genome shotgun (WGS) entry which is preliminary data.</text>
</comment>
<dbReference type="PROSITE" id="PS51257">
    <property type="entry name" value="PROKAR_LIPOPROTEIN"/>
    <property type="match status" value="1"/>
</dbReference>
<dbReference type="Pfam" id="PF03724">
    <property type="entry name" value="META"/>
    <property type="match status" value="1"/>
</dbReference>
<dbReference type="Proteomes" id="UP000215181">
    <property type="component" value="Unassembled WGS sequence"/>
</dbReference>
<dbReference type="InterPro" id="IPR018660">
    <property type="entry name" value="MliC"/>
</dbReference>
<keyword evidence="8" id="KW-1185">Reference proteome</keyword>
<dbReference type="Pfam" id="PF09864">
    <property type="entry name" value="MliC"/>
    <property type="match status" value="1"/>
</dbReference>
<evidence type="ECO:0000259" key="6">
    <source>
        <dbReference type="Pfam" id="PF09864"/>
    </source>
</evidence>
<evidence type="ECO:0008006" key="9">
    <source>
        <dbReference type="Google" id="ProtNLM"/>
    </source>
</evidence>
<dbReference type="Gene3D" id="2.40.128.270">
    <property type="match status" value="1"/>
</dbReference>
<dbReference type="SUPFAM" id="SSF141488">
    <property type="entry name" value="YdhA-like"/>
    <property type="match status" value="1"/>
</dbReference>
<evidence type="ECO:0000313" key="8">
    <source>
        <dbReference type="Proteomes" id="UP000215181"/>
    </source>
</evidence>
<sequence length="328" mass="34852">MSSISRCLLPSTAAVVLSGCSLFGSSAPSTPSAGRAAVLELDPQPPVSFRCGQRVASLRHFGELATLSVDGRNWTLRPERTASGMRMVSVDEDDTEIWVKGNAARLRLDGAEQPECRIEGAKPLFRAVGNEPGWRLDIGAQGMELLADGGELRAFAAGPLVIDTSGQRSYQGITAGGELVALVIDGLCQDSMSGMPHPKVVEVRWQDRVLKGCGGDPAALLQGEPWQVNDIDGNRVQDPARLTLAFTVDGRVAGIAACNRYTGSYALSGEGLRLSQLAATRMACAPALMDEEQRFMSAAARVQGFALTANGVLELKAGDRVVMRARRN</sequence>
<evidence type="ECO:0000256" key="3">
    <source>
        <dbReference type="ARBA" id="ARBA00023139"/>
    </source>
</evidence>
<dbReference type="RefSeq" id="WP_094266684.1">
    <property type="nucleotide sequence ID" value="NZ_NOIH01000002.1"/>
</dbReference>
<keyword evidence="2" id="KW-0472">Membrane</keyword>
<dbReference type="InterPro" id="IPR053147">
    <property type="entry name" value="Hsp_HslJ-like"/>
</dbReference>
<protein>
    <recommendedName>
        <fullName evidence="9">Secreted protein containing HslJ-like protein</fullName>
    </recommendedName>
</protein>
<evidence type="ECO:0000259" key="5">
    <source>
        <dbReference type="Pfam" id="PF03724"/>
    </source>
</evidence>
<reference evidence="7 8" key="1">
    <citation type="submission" date="2017-07" db="EMBL/GenBank/DDBJ databases">
        <title>Thauera sp. KNDSS-Mac4 genome sequence and assembly.</title>
        <authorList>
            <person name="Mayilraj S."/>
        </authorList>
    </citation>
    <scope>NUCLEOTIDE SEQUENCE [LARGE SCALE GENOMIC DNA]</scope>
    <source>
        <strain evidence="7 8">KNDSS-Mac4</strain>
    </source>
</reference>
<dbReference type="PANTHER" id="PTHR35535:SF1">
    <property type="entry name" value="HEAT SHOCK PROTEIN HSLJ"/>
    <property type="match status" value="1"/>
</dbReference>
<dbReference type="InterPro" id="IPR005184">
    <property type="entry name" value="DUF306_Meta_HslJ"/>
</dbReference>
<feature type="domain" description="C-type lysozyme inhibitor" evidence="6">
    <location>
        <begin position="62"/>
        <end position="112"/>
    </location>
</feature>
<gene>
    <name evidence="7" type="ORF">CGK74_01185</name>
</gene>
<dbReference type="PANTHER" id="PTHR35535">
    <property type="entry name" value="HEAT SHOCK PROTEIN HSLJ"/>
    <property type="match status" value="1"/>
</dbReference>
<name>A0A235F3G2_9RHOO</name>
<dbReference type="InterPro" id="IPR036328">
    <property type="entry name" value="MliC_sf"/>
</dbReference>